<keyword evidence="3 5" id="KW-0863">Zinc-finger</keyword>
<dbReference type="InterPro" id="IPR036236">
    <property type="entry name" value="Znf_C2H2_sf"/>
</dbReference>
<dbReference type="GO" id="GO:0000981">
    <property type="term" value="F:DNA-binding transcription factor activity, RNA polymerase II-specific"/>
    <property type="evidence" value="ECO:0007669"/>
    <property type="project" value="TreeGrafter"/>
</dbReference>
<dbReference type="InterPro" id="IPR013087">
    <property type="entry name" value="Znf_C2H2_type"/>
</dbReference>
<dbReference type="GO" id="GO:0005634">
    <property type="term" value="C:nucleus"/>
    <property type="evidence" value="ECO:0007669"/>
    <property type="project" value="TreeGrafter"/>
</dbReference>
<dbReference type="GO" id="GO:0000977">
    <property type="term" value="F:RNA polymerase II transcription regulatory region sequence-specific DNA binding"/>
    <property type="evidence" value="ECO:0007669"/>
    <property type="project" value="TreeGrafter"/>
</dbReference>
<feature type="region of interest" description="Disordered" evidence="6">
    <location>
        <begin position="174"/>
        <end position="196"/>
    </location>
</feature>
<evidence type="ECO:0000313" key="9">
    <source>
        <dbReference type="Proteomes" id="UP000008063"/>
    </source>
</evidence>
<dbReference type="PANTHER" id="PTHR14196:SF12">
    <property type="entry name" value="ZINC FINGER PROTEIN 208-LIKE"/>
    <property type="match status" value="1"/>
</dbReference>
<dbReference type="HOGENOM" id="CLU_552138_0_0_1"/>
<feature type="region of interest" description="Disordered" evidence="6">
    <location>
        <begin position="214"/>
        <end position="234"/>
    </location>
</feature>
<feature type="compositionally biased region" description="Pro residues" evidence="6">
    <location>
        <begin position="118"/>
        <end position="133"/>
    </location>
</feature>
<feature type="domain" description="C2H2-type" evidence="7">
    <location>
        <begin position="253"/>
        <end position="282"/>
    </location>
</feature>
<evidence type="ECO:0000256" key="5">
    <source>
        <dbReference type="PROSITE-ProRule" id="PRU00042"/>
    </source>
</evidence>
<dbReference type="AlphaFoldDB" id="F8QH93"/>
<dbReference type="PROSITE" id="PS00028">
    <property type="entry name" value="ZINC_FINGER_C2H2_1"/>
    <property type="match status" value="2"/>
</dbReference>
<dbReference type="SMART" id="SM00355">
    <property type="entry name" value="ZnF_C2H2"/>
    <property type="match status" value="2"/>
</dbReference>
<evidence type="ECO:0000256" key="4">
    <source>
        <dbReference type="ARBA" id="ARBA00022833"/>
    </source>
</evidence>
<feature type="compositionally biased region" description="Low complexity" evidence="6">
    <location>
        <begin position="455"/>
        <end position="468"/>
    </location>
</feature>
<accession>F8QH93</accession>
<feature type="compositionally biased region" description="Basic residues" evidence="6">
    <location>
        <begin position="221"/>
        <end position="234"/>
    </location>
</feature>
<sequence length="510" mass="54738">MSLPSIREMFPGLCPLSLPTPHTHPSPTDYHAPPQQILHSPSPTHIMPSPTRPTQHLPVSRASPTFAFTVLRTDPHTCSLEHIASSTSLRPRLSLHSPYHHISHHIANGSHPAFRVAVPPPVPSPASTPPSAQPPHRAHSRRPALDDAALPANLVHKPNPRSVSSSSIISFSLADPPGRASTITSSDGRRTRSHHHFSSANTVVDGIRIVDSDRRDARDGRGKKHQCPHCSKRFNRPSSLKIHVNTHTGAKPYPCPFPGCGREFNVNSNMRRHWRNHSRNGASQNGSIGATARPASLHSLSLASPLPQSASSANLSPASNPSSLSSPSSSALSSFSPASSATSLPSALSSPGAKHMHLHPNSTLYARHPNRGNPAVLVSPPLSNLSISSPQHRDDDDMTDGGDSEGMDVDDPSEEDELEDESEDDGASSRAHHHRERLSSAHGFASESNVRASRHSPYPHSSSPYAHARASLAHSSPTHQLYRPSIPAYARSCTDERVSTALRPAFAGRA</sequence>
<keyword evidence="1" id="KW-0479">Metal-binding</keyword>
<dbReference type="PANTHER" id="PTHR14196">
    <property type="entry name" value="ODD-SKIPPED - RELATED"/>
    <property type="match status" value="1"/>
</dbReference>
<dbReference type="OrthoDB" id="6077919at2759"/>
<dbReference type="PROSITE" id="PS50157">
    <property type="entry name" value="ZINC_FINGER_C2H2_2"/>
    <property type="match status" value="2"/>
</dbReference>
<evidence type="ECO:0000313" key="8">
    <source>
        <dbReference type="EMBL" id="EGN92342.1"/>
    </source>
</evidence>
<organism evidence="9">
    <name type="scientific">Serpula lacrymans var. lacrymans (strain S7.3)</name>
    <name type="common">Dry rot fungus</name>
    <dbReference type="NCBI Taxonomy" id="936435"/>
    <lineage>
        <taxon>Eukaryota</taxon>
        <taxon>Fungi</taxon>
        <taxon>Dikarya</taxon>
        <taxon>Basidiomycota</taxon>
        <taxon>Agaricomycotina</taxon>
        <taxon>Agaricomycetes</taxon>
        <taxon>Agaricomycetidae</taxon>
        <taxon>Boletales</taxon>
        <taxon>Coniophorineae</taxon>
        <taxon>Serpulaceae</taxon>
        <taxon>Serpula</taxon>
    </lineage>
</organism>
<evidence type="ECO:0000256" key="1">
    <source>
        <dbReference type="ARBA" id="ARBA00022723"/>
    </source>
</evidence>
<evidence type="ECO:0000256" key="2">
    <source>
        <dbReference type="ARBA" id="ARBA00022737"/>
    </source>
</evidence>
<dbReference type="InParanoid" id="F8QH93"/>
<gene>
    <name evidence="8" type="ORF">SERLA73DRAFT_79694</name>
</gene>
<dbReference type="GO" id="GO:0008270">
    <property type="term" value="F:zinc ion binding"/>
    <property type="evidence" value="ECO:0007669"/>
    <property type="project" value="UniProtKB-KW"/>
</dbReference>
<feature type="compositionally biased region" description="Low complexity" evidence="6">
    <location>
        <begin position="377"/>
        <end position="390"/>
    </location>
</feature>
<dbReference type="STRING" id="936435.F8QH93"/>
<dbReference type="Gene3D" id="3.30.160.60">
    <property type="entry name" value="Classic Zinc Finger"/>
    <property type="match status" value="2"/>
</dbReference>
<dbReference type="OMA" id="HENDYSI"/>
<protein>
    <recommendedName>
        <fullName evidence="7">C2H2-type domain-containing protein</fullName>
    </recommendedName>
</protein>
<reference evidence="9" key="1">
    <citation type="journal article" date="2011" name="Science">
        <title>The plant cell wall-decomposing machinery underlies the functional diversity of forest fungi.</title>
        <authorList>
            <person name="Eastwood D.C."/>
            <person name="Floudas D."/>
            <person name="Binder M."/>
            <person name="Majcherczyk A."/>
            <person name="Schneider P."/>
            <person name="Aerts A."/>
            <person name="Asiegbu F.O."/>
            <person name="Baker S.E."/>
            <person name="Barry K."/>
            <person name="Bendiksby M."/>
            <person name="Blumentritt M."/>
            <person name="Coutinho P.M."/>
            <person name="Cullen D."/>
            <person name="de Vries R.P."/>
            <person name="Gathman A."/>
            <person name="Goodell B."/>
            <person name="Henrissat B."/>
            <person name="Ihrmark K."/>
            <person name="Kauserud H."/>
            <person name="Kohler A."/>
            <person name="LaButti K."/>
            <person name="Lapidus A."/>
            <person name="Lavin J.L."/>
            <person name="Lee Y.-H."/>
            <person name="Lindquist E."/>
            <person name="Lilly W."/>
            <person name="Lucas S."/>
            <person name="Morin E."/>
            <person name="Murat C."/>
            <person name="Oguiza J.A."/>
            <person name="Park J."/>
            <person name="Pisabarro A.G."/>
            <person name="Riley R."/>
            <person name="Rosling A."/>
            <person name="Salamov A."/>
            <person name="Schmidt O."/>
            <person name="Schmutz J."/>
            <person name="Skrede I."/>
            <person name="Stenlid J."/>
            <person name="Wiebenga A."/>
            <person name="Xie X."/>
            <person name="Kuees U."/>
            <person name="Hibbett D.S."/>
            <person name="Hoffmeister D."/>
            <person name="Hoegberg N."/>
            <person name="Martin F."/>
            <person name="Grigoriev I.V."/>
            <person name="Watkinson S.C."/>
        </authorList>
    </citation>
    <scope>NUCLEOTIDE SEQUENCE [LARGE SCALE GENOMIC DNA]</scope>
    <source>
        <strain evidence="9">strain S7.3</strain>
    </source>
</reference>
<feature type="region of interest" description="Disordered" evidence="6">
    <location>
        <begin position="306"/>
        <end position="481"/>
    </location>
</feature>
<evidence type="ECO:0000259" key="7">
    <source>
        <dbReference type="PROSITE" id="PS50157"/>
    </source>
</evidence>
<keyword evidence="4" id="KW-0862">Zinc</keyword>
<feature type="compositionally biased region" description="Low complexity" evidence="6">
    <location>
        <begin position="306"/>
        <end position="351"/>
    </location>
</feature>
<keyword evidence="2" id="KW-0677">Repeat</keyword>
<evidence type="ECO:0000256" key="6">
    <source>
        <dbReference type="SAM" id="MobiDB-lite"/>
    </source>
</evidence>
<keyword evidence="9" id="KW-1185">Reference proteome</keyword>
<dbReference type="eggNOG" id="KOG1721">
    <property type="taxonomic scope" value="Eukaryota"/>
</dbReference>
<proteinExistence type="predicted"/>
<dbReference type="SUPFAM" id="SSF57667">
    <property type="entry name" value="beta-beta-alpha zinc fingers"/>
    <property type="match status" value="1"/>
</dbReference>
<name>F8QH93_SERL3</name>
<dbReference type="Pfam" id="PF00096">
    <property type="entry name" value="zf-C2H2"/>
    <property type="match status" value="2"/>
</dbReference>
<feature type="region of interest" description="Disordered" evidence="6">
    <location>
        <begin position="117"/>
        <end position="142"/>
    </location>
</feature>
<feature type="domain" description="C2H2-type" evidence="7">
    <location>
        <begin position="225"/>
        <end position="252"/>
    </location>
</feature>
<dbReference type="EMBL" id="GL945507">
    <property type="protein sequence ID" value="EGN92342.1"/>
    <property type="molecule type" value="Genomic_DNA"/>
</dbReference>
<dbReference type="InterPro" id="IPR050717">
    <property type="entry name" value="C2H2-ZF_Transcription_Reg"/>
</dbReference>
<feature type="compositionally biased region" description="Acidic residues" evidence="6">
    <location>
        <begin position="396"/>
        <end position="426"/>
    </location>
</feature>
<dbReference type="Proteomes" id="UP000008063">
    <property type="component" value="Unassembled WGS sequence"/>
</dbReference>
<dbReference type="FunFam" id="3.30.160.60:FF:000100">
    <property type="entry name" value="Zinc finger 45-like"/>
    <property type="match status" value="1"/>
</dbReference>
<evidence type="ECO:0000256" key="3">
    <source>
        <dbReference type="ARBA" id="ARBA00022771"/>
    </source>
</evidence>